<dbReference type="EMBL" id="CAXAMN010021840">
    <property type="protein sequence ID" value="CAK9063971.1"/>
    <property type="molecule type" value="Genomic_DNA"/>
</dbReference>
<dbReference type="InterPro" id="IPR013584">
    <property type="entry name" value="RAP"/>
</dbReference>
<keyword evidence="4" id="KW-1185">Reference proteome</keyword>
<organism evidence="2 4">
    <name type="scientific">Durusdinium trenchii</name>
    <dbReference type="NCBI Taxonomy" id="1381693"/>
    <lineage>
        <taxon>Eukaryota</taxon>
        <taxon>Sar</taxon>
        <taxon>Alveolata</taxon>
        <taxon>Dinophyceae</taxon>
        <taxon>Suessiales</taxon>
        <taxon>Symbiodiniaceae</taxon>
        <taxon>Durusdinium</taxon>
    </lineage>
</organism>
<evidence type="ECO:0000259" key="1">
    <source>
        <dbReference type="PROSITE" id="PS51286"/>
    </source>
</evidence>
<comment type="caution">
    <text evidence="2">The sequence shown here is derived from an EMBL/GenBank/DDBJ whole genome shotgun (WGS) entry which is preliminary data.</text>
</comment>
<dbReference type="Pfam" id="PF08373">
    <property type="entry name" value="RAP"/>
    <property type="match status" value="1"/>
</dbReference>
<feature type="domain" description="RAP" evidence="1">
    <location>
        <begin position="384"/>
        <end position="442"/>
    </location>
</feature>
<evidence type="ECO:0000313" key="4">
    <source>
        <dbReference type="Proteomes" id="UP001642484"/>
    </source>
</evidence>
<accession>A0ABP0NIS8</accession>
<name>A0ABP0NIS8_9DINO</name>
<evidence type="ECO:0000313" key="2">
    <source>
        <dbReference type="EMBL" id="CAK9063688.1"/>
    </source>
</evidence>
<evidence type="ECO:0000313" key="3">
    <source>
        <dbReference type="EMBL" id="CAK9063971.1"/>
    </source>
</evidence>
<proteinExistence type="predicted"/>
<dbReference type="EMBL" id="CAXAMN010021807">
    <property type="protein sequence ID" value="CAK9063688.1"/>
    <property type="molecule type" value="Genomic_DNA"/>
</dbReference>
<gene>
    <name evidence="2" type="ORF">CCMP2556_LOCUS31285</name>
    <name evidence="3" type="ORF">CCMP2556_LOCUS31420</name>
</gene>
<reference evidence="2 4" key="1">
    <citation type="submission" date="2024-02" db="EMBL/GenBank/DDBJ databases">
        <authorList>
            <person name="Chen Y."/>
            <person name="Shah S."/>
            <person name="Dougan E. K."/>
            <person name="Thang M."/>
            <person name="Chan C."/>
        </authorList>
    </citation>
    <scope>NUCLEOTIDE SEQUENCE [LARGE SCALE GENOMIC DNA]</scope>
</reference>
<dbReference type="PROSITE" id="PS51286">
    <property type="entry name" value="RAP"/>
    <property type="match status" value="1"/>
</dbReference>
<dbReference type="SMART" id="SM00952">
    <property type="entry name" value="RAP"/>
    <property type="match status" value="1"/>
</dbReference>
<sequence>MAARLLGRPWAAAEGLGRLPGGCWGPGSGGGVRYNRGVFKARMRPLERAVLRAWRDEQRNVRKYGIARFNKRWRSWAQNRVRQFRFPLPVTLTADTSLMDATYVMRCVQKAASLRKHDVKLWFGYSKRLLELRDELTAEQLGYVLWGYGKSSFVDANFYQEMLPVVKLKLQGFQSHALMSLMWCLKRLKWYDAELNRRAAQHSLEIIEHLRPSDFIKVANALAQLGLQDELDSDSLDRGLKEALCRVAVEKLEETFAQQFRDAMHPVTIGYLWNDEVTAYILERFRRIFITARPMHLQKAYESAVVSRIQKPEVWPRLSQDSKSFYVRLSQRHISDRGRRPSSVQRDVSRHLADLGEAHRNSFRWGPLYIDIGLEQLEVDERRRCLMVDSPSSFFFSSDQYLPYKRLQHSLLTSLGWDVRRVRWDEWLELPDAQRKREFLQQLLSGSRPIAEELKDRPAVPVSELQDKLRRFKSWKLELEAAERQTEKIDFEI</sequence>
<dbReference type="Proteomes" id="UP001642484">
    <property type="component" value="Unassembled WGS sequence"/>
</dbReference>
<protein>
    <recommendedName>
        <fullName evidence="1">RAP domain-containing protein</fullName>
    </recommendedName>
</protein>